<keyword evidence="9 11" id="KW-0460">Magnesium</keyword>
<keyword evidence="6 11" id="KW-0547">Nucleotide-binding</keyword>
<comment type="cofactor">
    <cofactor evidence="2 11">
        <name>Mg(2+)</name>
        <dbReference type="ChEBI" id="CHEBI:18420"/>
    </cofactor>
</comment>
<dbReference type="InterPro" id="IPR029056">
    <property type="entry name" value="Ribokinase-like"/>
</dbReference>
<evidence type="ECO:0000256" key="1">
    <source>
        <dbReference type="ARBA" id="ARBA00001771"/>
    </source>
</evidence>
<feature type="binding site" evidence="11">
    <location>
        <position position="50"/>
    </location>
    <ligand>
        <name>substrate</name>
    </ligand>
</feature>
<dbReference type="RefSeq" id="WP_013967652.1">
    <property type="nucleotide sequence ID" value="NC_015732.1"/>
</dbReference>
<dbReference type="NCBIfam" id="TIGR00694">
    <property type="entry name" value="thiM"/>
    <property type="match status" value="1"/>
</dbReference>
<comment type="catalytic activity">
    <reaction evidence="1 11">
        <text>5-(2-hydroxyethyl)-4-methylthiazole + ATP = 4-methyl-5-(2-phosphooxyethyl)-thiazole + ADP + H(+)</text>
        <dbReference type="Rhea" id="RHEA:24212"/>
        <dbReference type="ChEBI" id="CHEBI:15378"/>
        <dbReference type="ChEBI" id="CHEBI:17957"/>
        <dbReference type="ChEBI" id="CHEBI:30616"/>
        <dbReference type="ChEBI" id="CHEBI:58296"/>
        <dbReference type="ChEBI" id="CHEBI:456216"/>
        <dbReference type="EC" id="2.7.1.50"/>
    </reaction>
</comment>
<name>F8EWV3_GRAC1</name>
<evidence type="ECO:0000256" key="2">
    <source>
        <dbReference type="ARBA" id="ARBA00001946"/>
    </source>
</evidence>
<evidence type="ECO:0000313" key="12">
    <source>
        <dbReference type="EMBL" id="AEJ18339.1"/>
    </source>
</evidence>
<dbReference type="OrthoDB" id="9778146at2"/>
<reference evidence="13" key="1">
    <citation type="journal article" date="2013" name="Stand. Genomic Sci.">
        <title>Genome sequence of the thermophilic fresh-water bacterium Spirochaeta caldaria type strain (H1(T)), reclassification of Spirochaeta caldaria, Spirochaeta stenostrepta, and Spirochaeta zuelzerae in the genus Treponema as Treponema caldaria comb. nov., Treponema stenostrepta comb. nov., and Treponema zuelzerae comb. nov., and emendation of the genus Treponema.</title>
        <authorList>
            <person name="Abt B."/>
            <person name="Goker M."/>
            <person name="Scheuner C."/>
            <person name="Han C."/>
            <person name="Lu M."/>
            <person name="Misra M."/>
            <person name="Lapidus A."/>
            <person name="Nolan M."/>
            <person name="Lucas S."/>
            <person name="Hammon N."/>
            <person name="Deshpande S."/>
            <person name="Cheng J.F."/>
            <person name="Tapia R."/>
            <person name="Goodwin L.A."/>
            <person name="Pitluck S."/>
            <person name="Liolios K."/>
            <person name="Pagani I."/>
            <person name="Ivanova N."/>
            <person name="Mavromatis K."/>
            <person name="Mikhailova N."/>
            <person name="Huntemann M."/>
            <person name="Pati A."/>
            <person name="Chen A."/>
            <person name="Palaniappan K."/>
            <person name="Land M."/>
            <person name="Hauser L."/>
            <person name="Jeffries C.D."/>
            <person name="Rohde M."/>
            <person name="Spring S."/>
            <person name="Gronow S."/>
            <person name="Detter J.C."/>
            <person name="Bristow J."/>
            <person name="Eisen J.A."/>
            <person name="Markowitz V."/>
            <person name="Hugenholtz P."/>
            <person name="Kyrpides N.C."/>
            <person name="Woyke T."/>
            <person name="Klenk H.P."/>
        </authorList>
    </citation>
    <scope>NUCLEOTIDE SEQUENCE</scope>
    <source>
        <strain evidence="13">ATCC 51460 / DSM 7334 / H1</strain>
    </source>
</reference>
<organism evidence="12 13">
    <name type="scientific">Gracilinema caldarium (strain ATCC 51460 / DSM 7334 / H1)</name>
    <name type="common">Treponema caldarium</name>
    <dbReference type="NCBI Taxonomy" id="744872"/>
    <lineage>
        <taxon>Bacteria</taxon>
        <taxon>Pseudomonadati</taxon>
        <taxon>Spirochaetota</taxon>
        <taxon>Spirochaetia</taxon>
        <taxon>Spirochaetales</taxon>
        <taxon>Breznakiellaceae</taxon>
        <taxon>Gracilinema</taxon>
    </lineage>
</organism>
<comment type="function">
    <text evidence="11">Catalyzes the phosphorylation of the hydroxyl group of 4-methyl-5-beta-hydroxyethylthiazole (THZ).</text>
</comment>
<comment type="similarity">
    <text evidence="11">Belongs to the Thz kinase family.</text>
</comment>
<accession>F8EWV3</accession>
<dbReference type="EC" id="2.7.1.50" evidence="11"/>
<evidence type="ECO:0000256" key="4">
    <source>
        <dbReference type="ARBA" id="ARBA00022679"/>
    </source>
</evidence>
<keyword evidence="13" id="KW-1185">Reference proteome</keyword>
<dbReference type="AlphaFoldDB" id="F8EWV3"/>
<dbReference type="Proteomes" id="UP000000503">
    <property type="component" value="Chromosome"/>
</dbReference>
<dbReference type="KEGG" id="scd:Spica_0171"/>
<dbReference type="STRING" id="744872.Spica_0171"/>
<dbReference type="CDD" id="cd01170">
    <property type="entry name" value="THZ_kinase"/>
    <property type="match status" value="1"/>
</dbReference>
<keyword evidence="10 11" id="KW-0784">Thiamine biosynthesis</keyword>
<feature type="binding site" evidence="11">
    <location>
        <position position="170"/>
    </location>
    <ligand>
        <name>ATP</name>
        <dbReference type="ChEBI" id="CHEBI:30616"/>
    </ligand>
</feature>
<dbReference type="Pfam" id="PF02110">
    <property type="entry name" value="HK"/>
    <property type="match status" value="1"/>
</dbReference>
<feature type="binding site" evidence="11">
    <location>
        <position position="197"/>
    </location>
    <ligand>
        <name>substrate</name>
    </ligand>
</feature>
<dbReference type="GO" id="GO:0009228">
    <property type="term" value="P:thiamine biosynthetic process"/>
    <property type="evidence" value="ECO:0007669"/>
    <property type="project" value="UniProtKB-KW"/>
</dbReference>
<comment type="pathway">
    <text evidence="3 11">Cofactor biosynthesis; thiamine diphosphate biosynthesis; 4-methyl-5-(2-phosphoethyl)-thiazole from 5-(2-hydroxyethyl)-4-methylthiazole: step 1/1.</text>
</comment>
<keyword evidence="4 11" id="KW-0808">Transferase</keyword>
<evidence type="ECO:0000256" key="7">
    <source>
        <dbReference type="ARBA" id="ARBA00022777"/>
    </source>
</evidence>
<evidence type="ECO:0000313" key="13">
    <source>
        <dbReference type="Proteomes" id="UP000000503"/>
    </source>
</evidence>
<dbReference type="GO" id="GO:0009229">
    <property type="term" value="P:thiamine diphosphate biosynthetic process"/>
    <property type="evidence" value="ECO:0007669"/>
    <property type="project" value="UniProtKB-UniRule"/>
</dbReference>
<dbReference type="SUPFAM" id="SSF53613">
    <property type="entry name" value="Ribokinase-like"/>
    <property type="match status" value="1"/>
</dbReference>
<dbReference type="UniPathway" id="UPA00060">
    <property type="reaction ID" value="UER00139"/>
</dbReference>
<dbReference type="EMBL" id="CP002868">
    <property type="protein sequence ID" value="AEJ18339.1"/>
    <property type="molecule type" value="Genomic_DNA"/>
</dbReference>
<dbReference type="GO" id="GO:0000287">
    <property type="term" value="F:magnesium ion binding"/>
    <property type="evidence" value="ECO:0007669"/>
    <property type="project" value="UniProtKB-UniRule"/>
</dbReference>
<evidence type="ECO:0000256" key="5">
    <source>
        <dbReference type="ARBA" id="ARBA00022723"/>
    </source>
</evidence>
<feature type="binding site" evidence="11">
    <location>
        <position position="126"/>
    </location>
    <ligand>
        <name>ATP</name>
        <dbReference type="ChEBI" id="CHEBI:30616"/>
    </ligand>
</feature>
<dbReference type="PIRSF" id="PIRSF000513">
    <property type="entry name" value="Thz_kinase"/>
    <property type="match status" value="1"/>
</dbReference>
<dbReference type="eggNOG" id="COG2145">
    <property type="taxonomic scope" value="Bacteria"/>
</dbReference>
<evidence type="ECO:0000256" key="8">
    <source>
        <dbReference type="ARBA" id="ARBA00022840"/>
    </source>
</evidence>
<protein>
    <recommendedName>
        <fullName evidence="11">Hydroxyethylthiazole kinase</fullName>
        <ecNumber evidence="11">2.7.1.50</ecNumber>
    </recommendedName>
    <alternativeName>
        <fullName evidence="11">4-methyl-5-beta-hydroxyethylthiazole kinase</fullName>
        <shortName evidence="11">TH kinase</shortName>
        <shortName evidence="11">Thz kinase</shortName>
    </alternativeName>
</protein>
<keyword evidence="7 11" id="KW-0418">Kinase</keyword>
<evidence type="ECO:0000256" key="3">
    <source>
        <dbReference type="ARBA" id="ARBA00004868"/>
    </source>
</evidence>
<gene>
    <name evidence="11" type="primary">thiM</name>
    <name evidence="12" type="ordered locus">Spica_0171</name>
</gene>
<evidence type="ECO:0000256" key="11">
    <source>
        <dbReference type="HAMAP-Rule" id="MF_00228"/>
    </source>
</evidence>
<evidence type="ECO:0000256" key="9">
    <source>
        <dbReference type="ARBA" id="ARBA00022842"/>
    </source>
</evidence>
<dbReference type="PRINTS" id="PR01099">
    <property type="entry name" value="HYETHTZKNASE"/>
</dbReference>
<dbReference type="HOGENOM" id="CLU_019943_0_0_12"/>
<dbReference type="GO" id="GO:0004417">
    <property type="term" value="F:hydroxyethylthiazole kinase activity"/>
    <property type="evidence" value="ECO:0007669"/>
    <property type="project" value="UniProtKB-UniRule"/>
</dbReference>
<keyword evidence="8 11" id="KW-0067">ATP-binding</keyword>
<keyword evidence="5 11" id="KW-0479">Metal-binding</keyword>
<dbReference type="Gene3D" id="3.40.1190.20">
    <property type="match status" value="1"/>
</dbReference>
<proteinExistence type="inferred from homology"/>
<evidence type="ECO:0000256" key="6">
    <source>
        <dbReference type="ARBA" id="ARBA00022741"/>
    </source>
</evidence>
<dbReference type="HAMAP" id="MF_00228">
    <property type="entry name" value="Thz_kinase"/>
    <property type="match status" value="1"/>
</dbReference>
<dbReference type="GO" id="GO:0005524">
    <property type="term" value="F:ATP binding"/>
    <property type="evidence" value="ECO:0007669"/>
    <property type="project" value="UniProtKB-UniRule"/>
</dbReference>
<sequence length="274" mass="28569">MNQTHFETINIAGVLENIRSSSPLIHHITNTVTINDCANITLALGGSPVMADSPEEAGEMASFAGALVINMGTLHPSAISSMIKAGTRAREIGKPVVFDPVGAGATQFRQSTAKEILRNVRPTIIKGNAAEIKFLAGEVSNQRGVDSLDSNADQAALALARSSGSIVAATGAIDTVTDGKLLYKISGGSPMLSRITGTGCMTSSLVGCFSSVMASPLFAAILGVLTMKLAGEKAQIALKPGQGSGQFRINLFDAISLLTPSDYVWEERITYVTL</sequence>
<dbReference type="InterPro" id="IPR000417">
    <property type="entry name" value="Hyethyz_kinase"/>
</dbReference>
<dbReference type="NCBIfam" id="NF006830">
    <property type="entry name" value="PRK09355.1"/>
    <property type="match status" value="1"/>
</dbReference>
<evidence type="ECO:0000256" key="10">
    <source>
        <dbReference type="ARBA" id="ARBA00022977"/>
    </source>
</evidence>